<evidence type="ECO:0000313" key="3">
    <source>
        <dbReference type="Proteomes" id="UP000028123"/>
    </source>
</evidence>
<dbReference type="AlphaFoldDB" id="A0A081NT88"/>
<dbReference type="Proteomes" id="UP000028123">
    <property type="component" value="Unassembled WGS sequence"/>
</dbReference>
<reference evidence="2 3" key="1">
    <citation type="submission" date="2014-06" db="EMBL/GenBank/DDBJ databases">
        <title>Draft genome sequence of Paenibacillus sp. MSt1.</title>
        <authorList>
            <person name="Aw Y.K."/>
            <person name="Ong K.S."/>
            <person name="Gan H.M."/>
            <person name="Lee S.M."/>
        </authorList>
    </citation>
    <scope>NUCLEOTIDE SEQUENCE [LARGE SCALE GENOMIC DNA]</scope>
    <source>
        <strain evidence="2 3">MSt1</strain>
    </source>
</reference>
<proteinExistence type="predicted"/>
<protein>
    <submittedName>
        <fullName evidence="2">Uncharacterized protein</fullName>
    </submittedName>
</protein>
<dbReference type="OrthoDB" id="2614794at2"/>
<accession>A0A081NT88</accession>
<feature type="coiled-coil region" evidence="1">
    <location>
        <begin position="13"/>
        <end position="40"/>
    </location>
</feature>
<dbReference type="EMBL" id="JNVM01000067">
    <property type="protein sequence ID" value="KEQ21661.1"/>
    <property type="molecule type" value="Genomic_DNA"/>
</dbReference>
<gene>
    <name evidence="2" type="ORF">ET33_34390</name>
</gene>
<keyword evidence="3" id="KW-1185">Reference proteome</keyword>
<dbReference type="eggNOG" id="ENOG5032FUT">
    <property type="taxonomic scope" value="Bacteria"/>
</dbReference>
<organism evidence="2 3">
    <name type="scientific">Paenibacillus tyrfis</name>
    <dbReference type="NCBI Taxonomy" id="1501230"/>
    <lineage>
        <taxon>Bacteria</taxon>
        <taxon>Bacillati</taxon>
        <taxon>Bacillota</taxon>
        <taxon>Bacilli</taxon>
        <taxon>Bacillales</taxon>
        <taxon>Paenibacillaceae</taxon>
        <taxon>Paenibacillus</taxon>
    </lineage>
</organism>
<name>A0A081NT88_9BACL</name>
<sequence>MILYQLAKRMAERNRLQHNIERSEGNIEALVTQKEQVEEQLLTQANMWTEEGQDEFMLAALAPEPDSLPVNESLY</sequence>
<evidence type="ECO:0000313" key="2">
    <source>
        <dbReference type="EMBL" id="KEQ21661.1"/>
    </source>
</evidence>
<dbReference type="RefSeq" id="WP_036693824.1">
    <property type="nucleotide sequence ID" value="NZ_FYEP01000008.1"/>
</dbReference>
<keyword evidence="1" id="KW-0175">Coiled coil</keyword>
<comment type="caution">
    <text evidence="2">The sequence shown here is derived from an EMBL/GenBank/DDBJ whole genome shotgun (WGS) entry which is preliminary data.</text>
</comment>
<evidence type="ECO:0000256" key="1">
    <source>
        <dbReference type="SAM" id="Coils"/>
    </source>
</evidence>